<feature type="transmembrane region" description="Helical" evidence="7">
    <location>
        <begin position="158"/>
        <end position="179"/>
    </location>
</feature>
<gene>
    <name evidence="8" type="ORF">DPV95_08830</name>
</gene>
<sequence length="570" mass="62534">MLLTVSSFLIVTALVAYVSWLRTKNDDLTTSKGYFLAGRGLSGIVIGCSMVLTSLSTEQLIGVNAVSYQNNFSIIAWTVPTVIPLCFLALYMLPKYLRNGYTTIPEFFENRFDRQTRLIMSGLFLVFYLLIVIPTALYTGAIAFNKIFNLETIFGLSYAQAIVYTVIAIGVVGAIYAIFGGLKAVAVSDTINAVILVIGALLVPVFALLYLGNGSISEGLNIITTTHVEKWNAIGSSTDSTPWPTIFTGIMVVHFFYWTTNQAIVQRCLGAKDLASGQKGILIAALFLLTLPIILNLPGLLSFHILGEGLNPIDTSYPLLVNKVMPTALQGFFIAALFGAILSTFNSFLNSAATIYCKDLLPSISKKQRTDQELIVYAKKVSTIMAIVTMIIGPLLMFGTDGIFLITKRFAGFVNIPIVALFAVGLFNKTVSGLAARIALLVHVVLYFSIVWVFNVKINFVYVMGGLFVFDVVFMLILGQFLKREPYVENTINKGDVDLTNWKYIKVTSVSLILGLIALYAFLSPIGIASPDGNPMLVLEVYAVLQLIVLIVFRPKNEKTEHQLHLSNQH</sequence>
<comment type="similarity">
    <text evidence="2 6">Belongs to the sodium:solute symporter (SSF) (TC 2.A.21) family.</text>
</comment>
<dbReference type="Gene3D" id="1.20.1730.10">
    <property type="entry name" value="Sodium/glucose cotransporter"/>
    <property type="match status" value="1"/>
</dbReference>
<evidence type="ECO:0000256" key="6">
    <source>
        <dbReference type="RuleBase" id="RU362091"/>
    </source>
</evidence>
<dbReference type="Proteomes" id="UP000253823">
    <property type="component" value="Unassembled WGS sequence"/>
</dbReference>
<dbReference type="PANTHER" id="PTHR11819">
    <property type="entry name" value="SOLUTE CARRIER FAMILY 5"/>
    <property type="match status" value="1"/>
</dbReference>
<evidence type="ECO:0000256" key="2">
    <source>
        <dbReference type="ARBA" id="ARBA00006434"/>
    </source>
</evidence>
<keyword evidence="5 7" id="KW-0472">Membrane</keyword>
<dbReference type="InterPro" id="IPR038377">
    <property type="entry name" value="Na/Glc_symporter_sf"/>
</dbReference>
<dbReference type="InterPro" id="IPR001734">
    <property type="entry name" value="Na/solute_symporter"/>
</dbReference>
<feature type="transmembrane region" description="Helical" evidence="7">
    <location>
        <begin position="34"/>
        <end position="54"/>
    </location>
</feature>
<protein>
    <submittedName>
        <fullName evidence="8">Solute:sodium symporter family transporter</fullName>
    </submittedName>
</protein>
<proteinExistence type="inferred from homology"/>
<keyword evidence="3 7" id="KW-0812">Transmembrane</keyword>
<feature type="transmembrane region" description="Helical" evidence="7">
    <location>
        <begin position="434"/>
        <end position="454"/>
    </location>
</feature>
<evidence type="ECO:0000256" key="7">
    <source>
        <dbReference type="SAM" id="Phobius"/>
    </source>
</evidence>
<comment type="subcellular location">
    <subcellularLocation>
        <location evidence="1">Membrane</location>
        <topology evidence="1">Multi-pass membrane protein</topology>
    </subcellularLocation>
</comment>
<dbReference type="CDD" id="cd10328">
    <property type="entry name" value="SLC5sbd_YidK"/>
    <property type="match status" value="1"/>
</dbReference>
<dbReference type="Pfam" id="PF00474">
    <property type="entry name" value="SSF"/>
    <property type="match status" value="1"/>
</dbReference>
<dbReference type="EMBL" id="QEPT01000007">
    <property type="protein sequence ID" value="RDE83426.1"/>
    <property type="molecule type" value="Genomic_DNA"/>
</dbReference>
<organism evidence="8 9">
    <name type="scientific">Haemophilus parainfluenzae</name>
    <dbReference type="NCBI Taxonomy" id="729"/>
    <lineage>
        <taxon>Bacteria</taxon>
        <taxon>Pseudomonadati</taxon>
        <taxon>Pseudomonadota</taxon>
        <taxon>Gammaproteobacteria</taxon>
        <taxon>Pasteurellales</taxon>
        <taxon>Pasteurellaceae</taxon>
        <taxon>Haemophilus</taxon>
    </lineage>
</organism>
<feature type="transmembrane region" description="Helical" evidence="7">
    <location>
        <begin position="410"/>
        <end position="427"/>
    </location>
</feature>
<feature type="transmembrane region" description="Helical" evidence="7">
    <location>
        <begin position="118"/>
        <end position="138"/>
    </location>
</feature>
<feature type="transmembrane region" description="Helical" evidence="7">
    <location>
        <begin position="6"/>
        <end position="22"/>
    </location>
</feature>
<dbReference type="NCBIfam" id="TIGR00813">
    <property type="entry name" value="sss"/>
    <property type="match status" value="1"/>
</dbReference>
<reference evidence="8 9" key="1">
    <citation type="submission" date="2018-05" db="EMBL/GenBank/DDBJ databases">
        <title>Draft Genome Sequences for a Diverse set of 7 Haemophilus Species.</title>
        <authorList>
            <person name="Nichols M."/>
            <person name="Topaz N."/>
            <person name="Wang X."/>
            <person name="Wang X."/>
            <person name="Boxrud D."/>
        </authorList>
    </citation>
    <scope>NUCLEOTIDE SEQUENCE [LARGE SCALE GENOMIC DNA]</scope>
    <source>
        <strain evidence="8 9">C2006002596</strain>
    </source>
</reference>
<evidence type="ECO:0000256" key="5">
    <source>
        <dbReference type="ARBA" id="ARBA00023136"/>
    </source>
</evidence>
<name>A0AAE8CR95_HAEPA</name>
<dbReference type="RefSeq" id="WP_005697383.1">
    <property type="nucleotide sequence ID" value="NZ_CP031477.1"/>
</dbReference>
<feature type="transmembrane region" description="Helical" evidence="7">
    <location>
        <begin position="503"/>
        <end position="523"/>
    </location>
</feature>
<dbReference type="GO" id="GO:0005886">
    <property type="term" value="C:plasma membrane"/>
    <property type="evidence" value="ECO:0007669"/>
    <property type="project" value="TreeGrafter"/>
</dbReference>
<feature type="transmembrane region" description="Helical" evidence="7">
    <location>
        <begin position="377"/>
        <end position="398"/>
    </location>
</feature>
<evidence type="ECO:0000313" key="9">
    <source>
        <dbReference type="Proteomes" id="UP000253823"/>
    </source>
</evidence>
<dbReference type="PANTHER" id="PTHR11819:SF195">
    <property type="entry name" value="SODIUM_GLUCOSE COTRANSPORTER 4"/>
    <property type="match status" value="1"/>
</dbReference>
<feature type="transmembrane region" description="Helical" evidence="7">
    <location>
        <begin position="241"/>
        <end position="260"/>
    </location>
</feature>
<evidence type="ECO:0000256" key="1">
    <source>
        <dbReference type="ARBA" id="ARBA00004141"/>
    </source>
</evidence>
<accession>A0AAE8CR95</accession>
<dbReference type="AlphaFoldDB" id="A0AAE8CR95"/>
<dbReference type="GO" id="GO:0005412">
    <property type="term" value="F:D-glucose:sodium symporter activity"/>
    <property type="evidence" value="ECO:0007669"/>
    <property type="project" value="TreeGrafter"/>
</dbReference>
<feature type="transmembrane region" description="Helical" evidence="7">
    <location>
        <begin position="191"/>
        <end position="211"/>
    </location>
</feature>
<evidence type="ECO:0000256" key="4">
    <source>
        <dbReference type="ARBA" id="ARBA00022989"/>
    </source>
</evidence>
<dbReference type="NCBIfam" id="NF007790">
    <property type="entry name" value="PRK10484.1"/>
    <property type="match status" value="1"/>
</dbReference>
<dbReference type="PROSITE" id="PS50283">
    <property type="entry name" value="NA_SOLUT_SYMP_3"/>
    <property type="match status" value="1"/>
</dbReference>
<feature type="transmembrane region" description="Helical" evidence="7">
    <location>
        <begin position="74"/>
        <end position="97"/>
    </location>
</feature>
<evidence type="ECO:0000313" key="8">
    <source>
        <dbReference type="EMBL" id="RDE83426.1"/>
    </source>
</evidence>
<evidence type="ECO:0000256" key="3">
    <source>
        <dbReference type="ARBA" id="ARBA00022692"/>
    </source>
</evidence>
<comment type="caution">
    <text evidence="8">The sequence shown here is derived from an EMBL/GenBank/DDBJ whole genome shotgun (WGS) entry which is preliminary data.</text>
</comment>
<feature type="transmembrane region" description="Helical" evidence="7">
    <location>
        <begin position="460"/>
        <end position="482"/>
    </location>
</feature>
<keyword evidence="4 7" id="KW-1133">Transmembrane helix</keyword>
<feature type="transmembrane region" description="Helical" evidence="7">
    <location>
        <begin position="327"/>
        <end position="356"/>
    </location>
</feature>
<feature type="transmembrane region" description="Helical" evidence="7">
    <location>
        <begin position="535"/>
        <end position="553"/>
    </location>
</feature>
<feature type="transmembrane region" description="Helical" evidence="7">
    <location>
        <begin position="281"/>
        <end position="307"/>
    </location>
</feature>